<dbReference type="AlphaFoldDB" id="A0A4U1Z0N7"/>
<evidence type="ECO:0000313" key="2">
    <source>
        <dbReference type="EMBL" id="TKF25921.1"/>
    </source>
</evidence>
<dbReference type="InterPro" id="IPR001296">
    <property type="entry name" value="Glyco_trans_1"/>
</dbReference>
<dbReference type="GO" id="GO:0016757">
    <property type="term" value="F:glycosyltransferase activity"/>
    <property type="evidence" value="ECO:0007669"/>
    <property type="project" value="InterPro"/>
</dbReference>
<dbReference type="Pfam" id="PF00534">
    <property type="entry name" value="Glycos_transf_1"/>
    <property type="match status" value="1"/>
</dbReference>
<dbReference type="GO" id="GO:1901135">
    <property type="term" value="P:carbohydrate derivative metabolic process"/>
    <property type="evidence" value="ECO:0007669"/>
    <property type="project" value="UniProtKB-ARBA"/>
</dbReference>
<keyword evidence="2" id="KW-0808">Transferase</keyword>
<dbReference type="SUPFAM" id="SSF53756">
    <property type="entry name" value="UDP-Glycosyltransferase/glycogen phosphorylase"/>
    <property type="match status" value="1"/>
</dbReference>
<feature type="domain" description="Glycosyl transferase family 1" evidence="1">
    <location>
        <begin position="181"/>
        <end position="314"/>
    </location>
</feature>
<accession>A0A4U1Z0N7</accession>
<dbReference type="Gene3D" id="3.40.50.2000">
    <property type="entry name" value="Glycogen Phosphorylase B"/>
    <property type="match status" value="2"/>
</dbReference>
<name>A0A4U1Z0N7_9VIBR</name>
<organism evidence="2 3">
    <name type="scientific">Vibrio kanaloae</name>
    <dbReference type="NCBI Taxonomy" id="170673"/>
    <lineage>
        <taxon>Bacteria</taxon>
        <taxon>Pseudomonadati</taxon>
        <taxon>Pseudomonadota</taxon>
        <taxon>Gammaproteobacteria</taxon>
        <taxon>Vibrionales</taxon>
        <taxon>Vibrionaceae</taxon>
        <taxon>Vibrio</taxon>
    </lineage>
</organism>
<gene>
    <name evidence="2" type="ORF">FCV52_10520</name>
</gene>
<dbReference type="Proteomes" id="UP000305234">
    <property type="component" value="Unassembled WGS sequence"/>
</dbReference>
<protein>
    <submittedName>
        <fullName evidence="2">Glycosyltransferase</fullName>
    </submittedName>
</protein>
<dbReference type="RefSeq" id="WP_136998039.1">
    <property type="nucleotide sequence ID" value="NZ_SYUW01000026.1"/>
</dbReference>
<dbReference type="PANTHER" id="PTHR12526">
    <property type="entry name" value="GLYCOSYLTRANSFERASE"/>
    <property type="match status" value="1"/>
</dbReference>
<evidence type="ECO:0000313" key="3">
    <source>
        <dbReference type="Proteomes" id="UP000305234"/>
    </source>
</evidence>
<comment type="caution">
    <text evidence="2">The sequence shown here is derived from an EMBL/GenBank/DDBJ whole genome shotgun (WGS) entry which is preliminary data.</text>
</comment>
<proteinExistence type="predicted"/>
<dbReference type="EMBL" id="SYUW01000026">
    <property type="protein sequence ID" value="TKF25921.1"/>
    <property type="molecule type" value="Genomic_DNA"/>
</dbReference>
<sequence length="382" mass="44036">MKKKLTIFINNLSNGGAERVVSRLFDDRFFIENVSLLTLDSNDFYGCKSASKTTFQSRYKLFSSFKAILYLLKLDKNNTIQSHLNYPIIISGISKTLGAKFYFQAVHCFSYSSFYKNKNLLYKVIHKFLMARFLSKANLHIFKSKEMVSDFEFFFGWLPENMMVINNPLDKGTIEIQAKESIPNTFNYNNDKLNIAIVGRLNLSKRPYDVLNVAKSLQSEVDFHFFGNGPEMKKMQEFINENNIVNVFLHGMVKNPFKFVRKFGVYLSCSESEGFPNSLVESLACQAIPIHSDCLTGPKEILCSDFNAYISKKYEFSVEYRGLLFPVGDLVALSEAIVFVNENRKYLEEAFFERNMEYLDSLSVGHIVNKYKVALFEGVYEK</sequence>
<evidence type="ECO:0000259" key="1">
    <source>
        <dbReference type="Pfam" id="PF00534"/>
    </source>
</evidence>
<reference evidence="2 3" key="1">
    <citation type="submission" date="2019-04" db="EMBL/GenBank/DDBJ databases">
        <title>A reverse ecology approach based on a biological definition of microbial populations.</title>
        <authorList>
            <person name="Arevalo P."/>
            <person name="Vaninsberghe D."/>
            <person name="Elsherbini J."/>
            <person name="Gore J."/>
            <person name="Polz M."/>
        </authorList>
    </citation>
    <scope>NUCLEOTIDE SEQUENCE [LARGE SCALE GENOMIC DNA]</scope>
    <source>
        <strain evidence="2 3">10N.261.46.E4</strain>
    </source>
</reference>